<dbReference type="InterPro" id="IPR007197">
    <property type="entry name" value="rSAM"/>
</dbReference>
<keyword evidence="4" id="KW-0408">Iron</keyword>
<dbReference type="NCBIfam" id="TIGR04085">
    <property type="entry name" value="rSAM_more_4Fe4S"/>
    <property type="match status" value="1"/>
</dbReference>
<evidence type="ECO:0000256" key="2">
    <source>
        <dbReference type="ARBA" id="ARBA00022691"/>
    </source>
</evidence>
<protein>
    <submittedName>
        <fullName evidence="8">Radical SAM protein</fullName>
    </submittedName>
</protein>
<dbReference type="SFLD" id="SFLDS00029">
    <property type="entry name" value="Radical_SAM"/>
    <property type="match status" value="1"/>
</dbReference>
<dbReference type="Proteomes" id="UP000006426">
    <property type="component" value="Plasmid pmppla107"/>
</dbReference>
<evidence type="ECO:0000256" key="5">
    <source>
        <dbReference type="ARBA" id="ARBA00023014"/>
    </source>
</evidence>
<dbReference type="PROSITE" id="PS51918">
    <property type="entry name" value="RADICAL_SAM"/>
    <property type="match status" value="1"/>
</dbReference>
<evidence type="ECO:0000256" key="1">
    <source>
        <dbReference type="ARBA" id="ARBA00001966"/>
    </source>
</evidence>
<name>A0AAD0M4F3_PSEAV</name>
<geneLocation type="plasmid" evidence="9">
    <name>pmppla107</name>
</geneLocation>
<sequence>MLTIYLKPTNFCNVGCDHCYLPESVRAERTLMSDEQLRKTARLARELAEREKSGPIHFIWHGGEPLILSPEYYLNADRVLREELGNDFTQSLQTSLIPYTEKWSEVVDRLFDGHIGSSVDFTQRKLKSSSSAYLDLWMEKVKLARGHGHFVLPGMVPTRHEIDNAAKIIGWMDDNGFKAFNVERFSQFGTKTLDWPSNHQHAKFLKGLFDETVKRLKEKGTSPVINVVAASIMGVVHGMPGDRWGTRCQREFLVVEPDGSINTCPDRAKHEKPYSNIEDGADNLIRSEGRRNWIRIMDVTHKKDHCSVCEFRSFCKSGCPVTPNGPSEGQQECAGYKTHLLHVQAYCQEHPEDVDMLVDYAQRRRSGFELLPRIRQEAS</sequence>
<keyword evidence="5" id="KW-0411">Iron-sulfur</keyword>
<dbReference type="InterPro" id="IPR023867">
    <property type="entry name" value="Sulphatase_maturase_rSAM"/>
</dbReference>
<keyword evidence="3" id="KW-0479">Metal-binding</keyword>
<dbReference type="InterPro" id="IPR058240">
    <property type="entry name" value="rSAM_sf"/>
</dbReference>
<dbReference type="InterPro" id="IPR013785">
    <property type="entry name" value="Aldolase_TIM"/>
</dbReference>
<dbReference type="RefSeq" id="WP_114805113.1">
    <property type="nucleotide sequence ID" value="NZ_CP031226.1"/>
</dbReference>
<accession>A0AAD0M4F3</accession>
<dbReference type="Gene3D" id="3.20.20.70">
    <property type="entry name" value="Aldolase class I"/>
    <property type="match status" value="1"/>
</dbReference>
<dbReference type="GO" id="GO:0051536">
    <property type="term" value="F:iron-sulfur cluster binding"/>
    <property type="evidence" value="ECO:0007669"/>
    <property type="project" value="UniProtKB-KW"/>
</dbReference>
<feature type="domain" description="Radical SAM core" evidence="7">
    <location>
        <begin position="1"/>
        <end position="222"/>
    </location>
</feature>
<dbReference type="InterPro" id="IPR023885">
    <property type="entry name" value="4Fe4S-binding_SPASM_dom"/>
</dbReference>
<dbReference type="AlphaFoldDB" id="A0AAD0M4F3"/>
<reference evidence="8 9" key="1">
    <citation type="journal article" date="2011" name="PLoS Pathog.">
        <title>Dynamic evolution of pathogenicity revealed by sequencing and comparative genomics of 19 Pseudomonas syringae isolates.</title>
        <authorList>
            <person name="Baltrus D.A."/>
            <person name="Nishimura M.T."/>
            <person name="Romanchuk A."/>
            <person name="Chang J.H."/>
            <person name="Mukhtar M.S."/>
            <person name="Cherkis K."/>
            <person name="Roach J."/>
            <person name="Grant S.R."/>
            <person name="Jones C.D."/>
            <person name="Dangl J.L."/>
        </authorList>
    </citation>
    <scope>NUCLEOTIDE SEQUENCE [LARGE SCALE GENOMIC DNA]</scope>
    <source>
        <strain evidence="8 9">M301315</strain>
    </source>
</reference>
<dbReference type="Pfam" id="PF04055">
    <property type="entry name" value="Radical_SAM"/>
    <property type="match status" value="1"/>
</dbReference>
<evidence type="ECO:0000313" key="9">
    <source>
        <dbReference type="Proteomes" id="UP000006426"/>
    </source>
</evidence>
<evidence type="ECO:0000313" key="8">
    <source>
        <dbReference type="EMBL" id="AXH59482.1"/>
    </source>
</evidence>
<evidence type="ECO:0000259" key="7">
    <source>
        <dbReference type="PROSITE" id="PS51918"/>
    </source>
</evidence>
<dbReference type="PANTHER" id="PTHR43273:SF3">
    <property type="entry name" value="ANAEROBIC SULFATASE-MATURATING ENZYME HOMOLOG ASLB-RELATED"/>
    <property type="match status" value="1"/>
</dbReference>
<keyword evidence="2" id="KW-0949">S-adenosyl-L-methionine</keyword>
<dbReference type="EMBL" id="CP031226">
    <property type="protein sequence ID" value="AXH59482.1"/>
    <property type="molecule type" value="Genomic_DNA"/>
</dbReference>
<dbReference type="SFLD" id="SFLDG01067">
    <property type="entry name" value="SPASM/twitch_domain_containing"/>
    <property type="match status" value="1"/>
</dbReference>
<organism evidence="8 9">
    <name type="scientific">Pseudomonas amygdali pv. lachrymans str. M301315</name>
    <dbReference type="NCBI Taxonomy" id="629260"/>
    <lineage>
        <taxon>Bacteria</taxon>
        <taxon>Pseudomonadati</taxon>
        <taxon>Pseudomonadota</taxon>
        <taxon>Gammaproteobacteria</taxon>
        <taxon>Pseudomonadales</taxon>
        <taxon>Pseudomonadaceae</taxon>
        <taxon>Pseudomonas</taxon>
        <taxon>Pseudomonas amygdali</taxon>
    </lineage>
</organism>
<gene>
    <name evidence="8" type="ORF">PLA107_030105</name>
</gene>
<proteinExistence type="inferred from homology"/>
<comment type="cofactor">
    <cofactor evidence="1">
        <name>[4Fe-4S] cluster</name>
        <dbReference type="ChEBI" id="CHEBI:49883"/>
    </cofactor>
</comment>
<dbReference type="PANTHER" id="PTHR43273">
    <property type="entry name" value="ANAEROBIC SULFATASE-MATURATING ENZYME HOMOLOG ASLB-RELATED"/>
    <property type="match status" value="1"/>
</dbReference>
<comment type="similarity">
    <text evidence="6">Belongs to the radical SAM superfamily. Anaerobic sulfatase-maturating enzyme family.</text>
</comment>
<dbReference type="GO" id="GO:0046872">
    <property type="term" value="F:metal ion binding"/>
    <property type="evidence" value="ECO:0007669"/>
    <property type="project" value="UniProtKB-KW"/>
</dbReference>
<dbReference type="CDD" id="cd01335">
    <property type="entry name" value="Radical_SAM"/>
    <property type="match status" value="1"/>
</dbReference>
<evidence type="ECO:0000256" key="6">
    <source>
        <dbReference type="ARBA" id="ARBA00023601"/>
    </source>
</evidence>
<evidence type="ECO:0000256" key="3">
    <source>
        <dbReference type="ARBA" id="ARBA00022723"/>
    </source>
</evidence>
<keyword evidence="8" id="KW-0614">Plasmid</keyword>
<dbReference type="GO" id="GO:0016491">
    <property type="term" value="F:oxidoreductase activity"/>
    <property type="evidence" value="ECO:0007669"/>
    <property type="project" value="InterPro"/>
</dbReference>
<dbReference type="SUPFAM" id="SSF102114">
    <property type="entry name" value="Radical SAM enzymes"/>
    <property type="match status" value="1"/>
</dbReference>
<evidence type="ECO:0000256" key="4">
    <source>
        <dbReference type="ARBA" id="ARBA00023004"/>
    </source>
</evidence>